<protein>
    <recommendedName>
        <fullName evidence="1">PRISE-like Rossmann-fold domain-containing protein</fullName>
    </recommendedName>
</protein>
<dbReference type="InterPro" id="IPR036291">
    <property type="entry name" value="NAD(P)-bd_dom_sf"/>
</dbReference>
<dbReference type="PANTHER" id="PTHR32487">
    <property type="entry name" value="3-OXO-DELTA(4,5)-STEROID 5-BETA-REDUCTASE"/>
    <property type="match status" value="1"/>
</dbReference>
<evidence type="ECO:0000313" key="3">
    <source>
        <dbReference type="Proteomes" id="UP000573603"/>
    </source>
</evidence>
<feature type="domain" description="PRISE-like Rossmann-fold" evidence="1">
    <location>
        <begin position="9"/>
        <end position="195"/>
    </location>
</feature>
<dbReference type="EMBL" id="JABEVY010000091">
    <property type="protein sequence ID" value="KAF5250379.1"/>
    <property type="molecule type" value="Genomic_DNA"/>
</dbReference>
<accession>A0A8H4ZPI7</accession>
<dbReference type="InterPro" id="IPR055222">
    <property type="entry name" value="PRISE-like_Rossmann-fold"/>
</dbReference>
<evidence type="ECO:0000259" key="1">
    <source>
        <dbReference type="Pfam" id="PF22917"/>
    </source>
</evidence>
<comment type="caution">
    <text evidence="2">The sequence shown here is derived from an EMBL/GenBank/DDBJ whole genome shotgun (WGS) entry which is preliminary data.</text>
</comment>
<reference evidence="2 3" key="1">
    <citation type="journal article" date="2020" name="BMC Genomics">
        <title>Correction to: Identification and distribution of gene clusters required for synthesis of sphingolipid metabolism inhibitors in diverse species of the filamentous fungus Fusarium.</title>
        <authorList>
            <person name="Kim H.S."/>
            <person name="Lohmar J.M."/>
            <person name="Busman M."/>
            <person name="Brown D.W."/>
            <person name="Naumann T.A."/>
            <person name="Divon H.H."/>
            <person name="Lysoe E."/>
            <person name="Uhlig S."/>
            <person name="Proctor R.H."/>
        </authorList>
    </citation>
    <scope>NUCLEOTIDE SEQUENCE [LARGE SCALE GENOMIC DNA]</scope>
    <source>
        <strain evidence="2 3">NRRL 25214</strain>
    </source>
</reference>
<proteinExistence type="predicted"/>
<organism evidence="2 3">
    <name type="scientific">Fusarium anthophilum</name>
    <dbReference type="NCBI Taxonomy" id="48485"/>
    <lineage>
        <taxon>Eukaryota</taxon>
        <taxon>Fungi</taxon>
        <taxon>Dikarya</taxon>
        <taxon>Ascomycota</taxon>
        <taxon>Pezizomycotina</taxon>
        <taxon>Sordariomycetes</taxon>
        <taxon>Hypocreomycetidae</taxon>
        <taxon>Hypocreales</taxon>
        <taxon>Nectriaceae</taxon>
        <taxon>Fusarium</taxon>
        <taxon>Fusarium fujikuroi species complex</taxon>
    </lineage>
</organism>
<keyword evidence="3" id="KW-1185">Reference proteome</keyword>
<sequence length="353" mass="40328">MPAPKGRVAFVTGVNGISGNAIVEYMIRQPKSEWSRIVITSRSPLGNYWEDPRIEFVALDFLAPVKDIIAKITPTCSDVTHAYFTSYVHVDDFEKLKDYNAPLFENFLTAIDTVAGASLQRVCLQTGLKHYGCHLGPIAVPMREEHGRYDDKGLNFYYLQEDFMFALQKKRQWKWNVIRPGGIIGFTPAGNKFSYNVVENVSAAVSIADMTIWATTENHTADEAFNHENGDLFCFRDLFPKLGAYFGVEVLEPKFTSLGESSELIENEYHMIQWAKDKKPVWERICKKYGGDPEAFDWGTWQSMDWAVGKSWPAATTASKARKFGWTRFDDTYQNWLDTFRSFENARILPSLQ</sequence>
<dbReference type="SUPFAM" id="SSF51735">
    <property type="entry name" value="NAD(P)-binding Rossmann-fold domains"/>
    <property type="match status" value="1"/>
</dbReference>
<dbReference type="Gene3D" id="3.40.50.720">
    <property type="entry name" value="NAD(P)-binding Rossmann-like Domain"/>
    <property type="match status" value="1"/>
</dbReference>
<name>A0A8H4ZPI7_9HYPO</name>
<dbReference type="Proteomes" id="UP000573603">
    <property type="component" value="Unassembled WGS sequence"/>
</dbReference>
<dbReference type="Pfam" id="PF22917">
    <property type="entry name" value="PRISE"/>
    <property type="match status" value="1"/>
</dbReference>
<dbReference type="CDD" id="cd08948">
    <property type="entry name" value="5beta-POR_like_SDR_a"/>
    <property type="match status" value="1"/>
</dbReference>
<gene>
    <name evidence="2" type="ORF">FANTH_4412</name>
</gene>
<dbReference type="AlphaFoldDB" id="A0A8H4ZPI7"/>
<dbReference type="PANTHER" id="PTHR32487:SF0">
    <property type="entry name" value="3-OXO-DELTA(4,5)-STEROID 5-BETA-REDUCTASE"/>
    <property type="match status" value="1"/>
</dbReference>
<evidence type="ECO:0000313" key="2">
    <source>
        <dbReference type="EMBL" id="KAF5250379.1"/>
    </source>
</evidence>